<dbReference type="EMBL" id="CP002455">
    <property type="protein sequence ID" value="ADX67479.1"/>
    <property type="molecule type" value="Genomic_DNA"/>
</dbReference>
<organism evidence="2 3">
    <name type="scientific">Weeksella virosa (strain ATCC 43766 / DSM 16922 / JCM 21250 / CCUG 30538 / CDC 9751 / IAM 14551 / NBRC 16016 / NCTC 11634 / CL345/78)</name>
    <dbReference type="NCBI Taxonomy" id="865938"/>
    <lineage>
        <taxon>Bacteria</taxon>
        <taxon>Pseudomonadati</taxon>
        <taxon>Bacteroidota</taxon>
        <taxon>Flavobacteriia</taxon>
        <taxon>Flavobacteriales</taxon>
        <taxon>Weeksellaceae</taxon>
        <taxon>Weeksella</taxon>
    </lineage>
</organism>
<dbReference type="InterPro" id="IPR016181">
    <property type="entry name" value="Acyl_CoA_acyltransferase"/>
</dbReference>
<sequence length="161" mass="18816">MKIIGDTKNLVIREFLEWDAQELFLMNSDIELMKKVNEKPYLSIEEAKIFIEQMHAHYQENGFGLYSVHEMRGGRFVGWCGLRKTKYGPVLNVRIKRKQWNKGYATEALQLVIDYAINELKLDKIAAKIQPNNPATKTILEKTILENSTENPLVYLWKREA</sequence>
<dbReference type="InterPro" id="IPR051531">
    <property type="entry name" value="N-acetyltransferase"/>
</dbReference>
<keyword evidence="3" id="KW-1185">Reference proteome</keyword>
<dbReference type="KEGG" id="wvi:Weevi_0765"/>
<dbReference type="RefSeq" id="WP_013597870.1">
    <property type="nucleotide sequence ID" value="NC_015144.1"/>
</dbReference>
<dbReference type="Pfam" id="PF13302">
    <property type="entry name" value="Acetyltransf_3"/>
    <property type="match status" value="1"/>
</dbReference>
<dbReference type="eggNOG" id="COG1670">
    <property type="taxonomic scope" value="Bacteria"/>
</dbReference>
<accession>F0P0R5</accession>
<evidence type="ECO:0000313" key="3">
    <source>
        <dbReference type="Proteomes" id="UP000008641"/>
    </source>
</evidence>
<dbReference type="PANTHER" id="PTHR43792">
    <property type="entry name" value="GNAT FAMILY, PUTATIVE (AFU_ORTHOLOGUE AFUA_3G00765)-RELATED-RELATED"/>
    <property type="match status" value="1"/>
</dbReference>
<name>F0P0R5_WEEVC</name>
<dbReference type="Gene3D" id="3.40.630.30">
    <property type="match status" value="1"/>
</dbReference>
<feature type="domain" description="N-acetyltransferase" evidence="1">
    <location>
        <begin position="10"/>
        <end position="161"/>
    </location>
</feature>
<gene>
    <name evidence="2" type="ordered locus">Weevi_0765</name>
</gene>
<dbReference type="Proteomes" id="UP000008641">
    <property type="component" value="Chromosome"/>
</dbReference>
<reference evidence="2 3" key="1">
    <citation type="journal article" date="2011" name="Stand. Genomic Sci.">
        <title>Complete genome sequence of Weeksella virosa type strain (9751).</title>
        <authorList>
            <person name="Lang E."/>
            <person name="Teshima H."/>
            <person name="Lucas S."/>
            <person name="Lapidus A."/>
            <person name="Hammon N."/>
            <person name="Deshpande S."/>
            <person name="Nolan M."/>
            <person name="Cheng J.F."/>
            <person name="Pitluck S."/>
            <person name="Liolios K."/>
            <person name="Pagani I."/>
            <person name="Mikhailova N."/>
            <person name="Ivanova N."/>
            <person name="Mavromatis K."/>
            <person name="Pati A."/>
            <person name="Tapia R."/>
            <person name="Han C."/>
            <person name="Goodwin L."/>
            <person name="Chen A."/>
            <person name="Palaniappan K."/>
            <person name="Land M."/>
            <person name="Hauser L."/>
            <person name="Chang Y.J."/>
            <person name="Jeffries C.D."/>
            <person name="Brambilla E.M."/>
            <person name="Kopitz M."/>
            <person name="Rohde M."/>
            <person name="Goker M."/>
            <person name="Tindall B.J."/>
            <person name="Detter J.C."/>
            <person name="Woyke T."/>
            <person name="Bristow J."/>
            <person name="Eisen J.A."/>
            <person name="Markowitz V."/>
            <person name="Hugenholtz P."/>
            <person name="Klenk H.P."/>
            <person name="Kyrpides N.C."/>
        </authorList>
    </citation>
    <scope>NUCLEOTIDE SEQUENCE [LARGE SCALE GENOMIC DNA]</scope>
    <source>
        <strain evidence="3">ATCC 43766 / DSM 16922 / JCM 21250 / NBRC 16016 / NCTC 11634 / CL345/78</strain>
    </source>
</reference>
<dbReference type="GO" id="GO:0016747">
    <property type="term" value="F:acyltransferase activity, transferring groups other than amino-acyl groups"/>
    <property type="evidence" value="ECO:0007669"/>
    <property type="project" value="InterPro"/>
</dbReference>
<evidence type="ECO:0000313" key="2">
    <source>
        <dbReference type="EMBL" id="ADX67479.1"/>
    </source>
</evidence>
<dbReference type="SUPFAM" id="SSF55729">
    <property type="entry name" value="Acyl-CoA N-acyltransferases (Nat)"/>
    <property type="match status" value="1"/>
</dbReference>
<dbReference type="OrthoDB" id="9788916at2"/>
<evidence type="ECO:0000259" key="1">
    <source>
        <dbReference type="PROSITE" id="PS51186"/>
    </source>
</evidence>
<reference evidence="3" key="2">
    <citation type="journal article" date="2011" name="Stand. Genomic Sci.">
        <title>Complete genome sequence of Weeksella virosa type strain (9751T).</title>
        <authorList>
            <person name="Lang E."/>
            <person name="Teshima H."/>
            <person name="Lucas S."/>
            <person name="Lapidus A."/>
            <person name="Hammon N."/>
            <person name="Deshpande S."/>
            <person name="Nolan M."/>
            <person name="Cheng J."/>
            <person name="Pitluck S."/>
            <person name="Liolios K."/>
            <person name="Pagani I."/>
            <person name="Mikhailova N."/>
            <person name="Ivanova N."/>
            <person name="Mavromatis K."/>
            <person name="Pati A."/>
            <person name="Tapia R."/>
            <person name="Han C."/>
            <person name="Goodwin L."/>
            <person name="Chen A."/>
            <person name="Palaniappan K."/>
            <person name="Land M."/>
            <person name="Hauser L."/>
            <person name="Chang Y."/>
            <person name="Jeffries C."/>
            <person name="Brambilla E."/>
            <person name="Kopitz M."/>
            <person name="Rohde M."/>
            <person name="Goker M."/>
            <person name="Tindall B."/>
            <person name="Detter J."/>
            <person name="Woyke T."/>
            <person name="Bristow J."/>
            <person name="Eisen J."/>
            <person name="Markowitz V."/>
            <person name="Hugenholtz P."/>
            <person name="Klenk H."/>
            <person name="Kyrpides N."/>
        </authorList>
    </citation>
    <scope>NUCLEOTIDE SEQUENCE [LARGE SCALE GENOMIC DNA]</scope>
    <source>
        <strain evidence="3">ATCC 43766 / DSM 16922 / JCM 21250 / NBRC 16016 / NCTC 11634 / CL345/78</strain>
    </source>
</reference>
<dbReference type="HOGENOM" id="CLU_013985_3_1_10"/>
<dbReference type="PROSITE" id="PS51186">
    <property type="entry name" value="GNAT"/>
    <property type="match status" value="1"/>
</dbReference>
<dbReference type="STRING" id="865938.Weevi_0765"/>
<proteinExistence type="predicted"/>
<dbReference type="AlphaFoldDB" id="F0P0R5"/>
<dbReference type="PANTHER" id="PTHR43792:SF1">
    <property type="entry name" value="N-ACETYLTRANSFERASE DOMAIN-CONTAINING PROTEIN"/>
    <property type="match status" value="1"/>
</dbReference>
<protein>
    <submittedName>
        <fullName evidence="2">GCN5-related N-acetyltransferase</fullName>
    </submittedName>
</protein>
<dbReference type="InterPro" id="IPR000182">
    <property type="entry name" value="GNAT_dom"/>
</dbReference>